<dbReference type="Pfam" id="PF01965">
    <property type="entry name" value="DJ-1_PfpI"/>
    <property type="match status" value="1"/>
</dbReference>
<dbReference type="NCBIfam" id="TIGR01383">
    <property type="entry name" value="not_thiJ"/>
    <property type="match status" value="1"/>
</dbReference>
<evidence type="ECO:0000259" key="1">
    <source>
        <dbReference type="Pfam" id="PF01965"/>
    </source>
</evidence>
<proteinExistence type="predicted"/>
<dbReference type="CDD" id="cd03135">
    <property type="entry name" value="GATase1_DJ-1"/>
    <property type="match status" value="1"/>
</dbReference>
<sequence>MVYLFLAEGFEEVEALTPLDYLRRAGVEVCSVGVTGQIVTGSHGIMVHTDITPDQVNFDQIEMIVLPGGMPGTLNLEKNQIVQQAIDVCTANHHIIGAICAAPSILGHKGLLQGKKATCFPGFEPDLIGANYQNQPVCVDGTIITSRGAGAAQQFSFALVEQLLGKEKAEILAQQVQW</sequence>
<dbReference type="InterPro" id="IPR002818">
    <property type="entry name" value="DJ-1/PfpI"/>
</dbReference>
<dbReference type="PANTHER" id="PTHR48094">
    <property type="entry name" value="PROTEIN/NUCLEIC ACID DEGLYCASE DJ-1-RELATED"/>
    <property type="match status" value="1"/>
</dbReference>
<evidence type="ECO:0000313" key="3">
    <source>
        <dbReference type="Proteomes" id="UP000649151"/>
    </source>
</evidence>
<dbReference type="InterPro" id="IPR006287">
    <property type="entry name" value="DJ-1"/>
</dbReference>
<dbReference type="InterPro" id="IPR050325">
    <property type="entry name" value="Prot/Nucl_acid_deglycase"/>
</dbReference>
<dbReference type="EMBL" id="JACOQK010000001">
    <property type="protein sequence ID" value="MBC5787594.1"/>
    <property type="molecule type" value="Genomic_DNA"/>
</dbReference>
<dbReference type="Gene3D" id="3.40.50.880">
    <property type="match status" value="1"/>
</dbReference>
<gene>
    <name evidence="2" type="ORF">H8Z77_06100</name>
</gene>
<dbReference type="PANTHER" id="PTHR48094:SF12">
    <property type="entry name" value="PARKINSON DISEASE PROTEIN 7 HOMOLOG"/>
    <property type="match status" value="1"/>
</dbReference>
<dbReference type="InterPro" id="IPR029062">
    <property type="entry name" value="Class_I_gatase-like"/>
</dbReference>
<evidence type="ECO:0000313" key="2">
    <source>
        <dbReference type="EMBL" id="MBC5787594.1"/>
    </source>
</evidence>
<dbReference type="RefSeq" id="WP_069989334.1">
    <property type="nucleotide sequence ID" value="NZ_JACOQK010000001.1"/>
</dbReference>
<feature type="domain" description="DJ-1/PfpI" evidence="1">
    <location>
        <begin position="2"/>
        <end position="162"/>
    </location>
</feature>
<name>A0ABR7IR21_9CLOT</name>
<comment type="caution">
    <text evidence="2">The sequence shown here is derived from an EMBL/GenBank/DDBJ whole genome shotgun (WGS) entry which is preliminary data.</text>
</comment>
<dbReference type="Proteomes" id="UP000649151">
    <property type="component" value="Unassembled WGS sequence"/>
</dbReference>
<accession>A0ABR7IR21</accession>
<reference evidence="2 3" key="1">
    <citation type="submission" date="2020-08" db="EMBL/GenBank/DDBJ databases">
        <title>Genome public.</title>
        <authorList>
            <person name="Liu C."/>
            <person name="Sun Q."/>
        </authorList>
    </citation>
    <scope>NUCLEOTIDE SEQUENCE [LARGE SCALE GENOMIC DNA]</scope>
    <source>
        <strain evidence="2 3">NSJ-27</strain>
    </source>
</reference>
<protein>
    <submittedName>
        <fullName evidence="2">DJ-1/PfpI family protein</fullName>
    </submittedName>
</protein>
<organism evidence="2 3">
    <name type="scientific">Clostridium facile</name>
    <dbReference type="NCBI Taxonomy" id="2763035"/>
    <lineage>
        <taxon>Bacteria</taxon>
        <taxon>Bacillati</taxon>
        <taxon>Bacillota</taxon>
        <taxon>Clostridia</taxon>
        <taxon>Eubacteriales</taxon>
        <taxon>Clostridiaceae</taxon>
        <taxon>Clostridium</taxon>
    </lineage>
</organism>
<dbReference type="SUPFAM" id="SSF52317">
    <property type="entry name" value="Class I glutamine amidotransferase-like"/>
    <property type="match status" value="1"/>
</dbReference>
<keyword evidence="3" id="KW-1185">Reference proteome</keyword>